<dbReference type="InterPro" id="IPR011059">
    <property type="entry name" value="Metal-dep_hydrolase_composite"/>
</dbReference>
<dbReference type="SUPFAM" id="SSF51556">
    <property type="entry name" value="Metallo-dependent hydrolases"/>
    <property type="match status" value="1"/>
</dbReference>
<evidence type="ECO:0000256" key="5">
    <source>
        <dbReference type="ARBA" id="ARBA00022801"/>
    </source>
</evidence>
<dbReference type="PIRSF" id="PIRSF038994">
    <property type="entry name" value="NagA"/>
    <property type="match status" value="1"/>
</dbReference>
<dbReference type="CDD" id="cd00854">
    <property type="entry name" value="NagA"/>
    <property type="match status" value="1"/>
</dbReference>
<reference evidence="14 15" key="1">
    <citation type="submission" date="2017-07" db="EMBL/GenBank/DDBJ databases">
        <title>The genome sequence of Paludifilum halophilum highlights mechanisms for microbial adaptation to high salt environemnts.</title>
        <authorList>
            <person name="Belbahri L."/>
        </authorList>
    </citation>
    <scope>NUCLEOTIDE SEQUENCE [LARGE SCALE GENOMIC DNA]</scope>
    <source>
        <strain evidence="14 15">DSM 102817</strain>
    </source>
</reference>
<feature type="binding site" evidence="11">
    <location>
        <position position="150"/>
    </location>
    <ligand>
        <name>substrate</name>
    </ligand>
</feature>
<comment type="pathway">
    <text evidence="8">Amino-sugar metabolism; N-acetylneuraminate degradation; D-fructose 6-phosphate from N-acetylneuraminate: step 4/5.</text>
</comment>
<comment type="caution">
    <text evidence="14">The sequence shown here is derived from an EMBL/GenBank/DDBJ whole genome shotgun (WGS) entry which is preliminary data.</text>
</comment>
<evidence type="ECO:0000256" key="2">
    <source>
        <dbReference type="ARBA" id="ARBA00011899"/>
    </source>
</evidence>
<feature type="domain" description="Amidohydrolase-related" evidence="13">
    <location>
        <begin position="58"/>
        <end position="388"/>
    </location>
</feature>
<dbReference type="PANTHER" id="PTHR11113:SF14">
    <property type="entry name" value="N-ACETYLGLUCOSAMINE-6-PHOSPHATE DEACETYLASE"/>
    <property type="match status" value="1"/>
</dbReference>
<evidence type="ECO:0000256" key="4">
    <source>
        <dbReference type="ARBA" id="ARBA00022723"/>
    </source>
</evidence>
<feature type="binding site" evidence="12">
    <location>
        <position position="205"/>
    </location>
    <ligand>
        <name>Zn(2+)</name>
        <dbReference type="ChEBI" id="CHEBI:29105"/>
    </ligand>
</feature>
<dbReference type="EC" id="3.5.1.25" evidence="2"/>
<dbReference type="GO" id="GO:0046872">
    <property type="term" value="F:metal ion binding"/>
    <property type="evidence" value="ECO:0007669"/>
    <property type="project" value="UniProtKB-KW"/>
</dbReference>
<evidence type="ECO:0000313" key="14">
    <source>
        <dbReference type="EMBL" id="OYD07697.1"/>
    </source>
</evidence>
<gene>
    <name evidence="14" type="primary">nagA</name>
    <name evidence="14" type="ORF">CHM34_09475</name>
</gene>
<dbReference type="Proteomes" id="UP000215459">
    <property type="component" value="Unassembled WGS sequence"/>
</dbReference>
<feature type="binding site" evidence="12">
    <location>
        <position position="139"/>
    </location>
    <ligand>
        <name>Zn(2+)</name>
        <dbReference type="ChEBI" id="CHEBI:29105"/>
    </ligand>
</feature>
<dbReference type="SUPFAM" id="SSF51338">
    <property type="entry name" value="Composite domain of metallo-dependent hydrolases"/>
    <property type="match status" value="1"/>
</dbReference>
<feature type="binding site" evidence="11">
    <location>
        <begin position="317"/>
        <end position="319"/>
    </location>
    <ligand>
        <name>substrate</name>
    </ligand>
</feature>
<dbReference type="InterPro" id="IPR032466">
    <property type="entry name" value="Metal_Hydrolase"/>
</dbReference>
<evidence type="ECO:0000256" key="8">
    <source>
        <dbReference type="ARBA" id="ARBA00060590"/>
    </source>
</evidence>
<dbReference type="GO" id="GO:0008448">
    <property type="term" value="F:N-acetylglucosamine-6-phosphate deacetylase activity"/>
    <property type="evidence" value="ECO:0007669"/>
    <property type="project" value="UniProtKB-EC"/>
</dbReference>
<evidence type="ECO:0000256" key="3">
    <source>
        <dbReference type="ARBA" id="ARBA00018029"/>
    </source>
</evidence>
<dbReference type="OrthoDB" id="9776488at2"/>
<proteinExistence type="inferred from homology"/>
<feature type="binding site" evidence="11">
    <location>
        <position position="237"/>
    </location>
    <ligand>
        <name>substrate</name>
    </ligand>
</feature>
<evidence type="ECO:0000256" key="10">
    <source>
        <dbReference type="PIRSR" id="PIRSR038994-1"/>
    </source>
</evidence>
<accession>A0A235B742</accession>
<dbReference type="Pfam" id="PF01979">
    <property type="entry name" value="Amidohydro_1"/>
    <property type="match status" value="1"/>
</dbReference>
<evidence type="ECO:0000256" key="9">
    <source>
        <dbReference type="PIRNR" id="PIRNR038994"/>
    </source>
</evidence>
<name>A0A235B742_9BACL</name>
<dbReference type="Gene3D" id="3.20.20.140">
    <property type="entry name" value="Metal-dependent hydrolases"/>
    <property type="match status" value="1"/>
</dbReference>
<dbReference type="PANTHER" id="PTHR11113">
    <property type="entry name" value="N-ACETYLGLUCOSAMINE-6-PHOSPHATE DEACETYLASE"/>
    <property type="match status" value="1"/>
</dbReference>
<sequence length="410" mass="44579">MRDQPPVVLLGARVVSEDRTYPEGFVRIADGRIVEVGPADTCGDTEGCEVVRLSEEYVIVPGMVDVHIHGAEDADTMDAEPEALETIAGALAREGTTSFLATTITQSPEAIEAALINAARYIESGQSPGRSECLGIHLEGPFISPKRAGAQPLQYIMEPNLEQFKKWQQQAGGWIKLVTLAPEEPGGMELVEYLRDTDVIPSVGHSDATYHTVDQAIKAGCSHVTHLFNGMRGLHHREPGVAGAAFLRKELQVEVIADGIHICPEMLKLAYQQIQSDRLLLITDSMRAKCLQEGVYDLGGQRVQVNGEEARLSDGTLAGSILRMADAFQRMYGIAGGSLENLVRMSSMNAASELRVSDRKGSIREGKDADVVVLDKQLEVAMTYCRGVLAYRRKSAYSKKEVTDADPTSP</sequence>
<comment type="catalytic activity">
    <reaction evidence="7">
        <text>N-acetyl-D-glucosamine 6-phosphate + H2O = D-glucosamine 6-phosphate + acetate</text>
        <dbReference type="Rhea" id="RHEA:22936"/>
        <dbReference type="ChEBI" id="CHEBI:15377"/>
        <dbReference type="ChEBI" id="CHEBI:30089"/>
        <dbReference type="ChEBI" id="CHEBI:57513"/>
        <dbReference type="ChEBI" id="CHEBI:58725"/>
        <dbReference type="EC" id="3.5.1.25"/>
    </reaction>
</comment>
<dbReference type="GO" id="GO:0006046">
    <property type="term" value="P:N-acetylglucosamine catabolic process"/>
    <property type="evidence" value="ECO:0007669"/>
    <property type="project" value="TreeGrafter"/>
</dbReference>
<evidence type="ECO:0000256" key="6">
    <source>
        <dbReference type="ARBA" id="ARBA00023277"/>
    </source>
</evidence>
<dbReference type="EMBL" id="NOWF01000005">
    <property type="protein sequence ID" value="OYD07697.1"/>
    <property type="molecule type" value="Genomic_DNA"/>
</dbReference>
<evidence type="ECO:0000313" key="15">
    <source>
        <dbReference type="Proteomes" id="UP000215459"/>
    </source>
</evidence>
<evidence type="ECO:0000256" key="11">
    <source>
        <dbReference type="PIRSR" id="PIRSR038994-2"/>
    </source>
</evidence>
<dbReference type="RefSeq" id="WP_094264368.1">
    <property type="nucleotide sequence ID" value="NZ_NOWF01000005.1"/>
</dbReference>
<feature type="binding site" evidence="12">
    <location>
        <position position="226"/>
    </location>
    <ligand>
        <name>Zn(2+)</name>
        <dbReference type="ChEBI" id="CHEBI:29105"/>
    </ligand>
</feature>
<protein>
    <recommendedName>
        <fullName evidence="3">N-acetylglucosamine-6-phosphate deacetylase</fullName>
        <ecNumber evidence="2">3.5.1.25</ecNumber>
    </recommendedName>
</protein>
<dbReference type="NCBIfam" id="TIGR00221">
    <property type="entry name" value="nagA"/>
    <property type="match status" value="1"/>
</dbReference>
<evidence type="ECO:0000256" key="12">
    <source>
        <dbReference type="PIRSR" id="PIRSR038994-3"/>
    </source>
</evidence>
<organism evidence="14 15">
    <name type="scientific">Paludifilum halophilum</name>
    <dbReference type="NCBI Taxonomy" id="1642702"/>
    <lineage>
        <taxon>Bacteria</taxon>
        <taxon>Bacillati</taxon>
        <taxon>Bacillota</taxon>
        <taxon>Bacilli</taxon>
        <taxon>Bacillales</taxon>
        <taxon>Thermoactinomycetaceae</taxon>
        <taxon>Paludifilum</taxon>
    </lineage>
</organism>
<keyword evidence="4 12" id="KW-0479">Metal-binding</keyword>
<comment type="cofactor">
    <cofactor evidence="12">
        <name>a divalent metal cation</name>
        <dbReference type="ChEBI" id="CHEBI:60240"/>
    </cofactor>
    <text evidence="12">Binds 1 divalent metal cation per subunit.</text>
</comment>
<comment type="similarity">
    <text evidence="1 9">Belongs to the metallo-dependent hydrolases superfamily. NagA family.</text>
</comment>
<evidence type="ECO:0000256" key="1">
    <source>
        <dbReference type="ARBA" id="ARBA00010716"/>
    </source>
</evidence>
<keyword evidence="6 9" id="KW-0119">Carbohydrate metabolism</keyword>
<dbReference type="AlphaFoldDB" id="A0A235B742"/>
<keyword evidence="15" id="KW-1185">Reference proteome</keyword>
<feature type="binding site" evidence="11">
    <location>
        <position position="261"/>
    </location>
    <ligand>
        <name>substrate</name>
    </ligand>
</feature>
<dbReference type="Gene3D" id="2.30.40.10">
    <property type="entry name" value="Urease, subunit C, domain 1"/>
    <property type="match status" value="1"/>
</dbReference>
<evidence type="ECO:0000256" key="7">
    <source>
        <dbReference type="ARBA" id="ARBA00047647"/>
    </source>
</evidence>
<dbReference type="FunFam" id="3.20.20.140:FF:000004">
    <property type="entry name" value="N-acetylglucosamine-6-phosphate deacetylase"/>
    <property type="match status" value="1"/>
</dbReference>
<feature type="binding site" evidence="11">
    <location>
        <begin position="229"/>
        <end position="230"/>
    </location>
    <ligand>
        <name>substrate</name>
    </ligand>
</feature>
<dbReference type="InterPro" id="IPR003764">
    <property type="entry name" value="GlcNAc_6-P_deAcase"/>
</dbReference>
<evidence type="ECO:0000259" key="13">
    <source>
        <dbReference type="Pfam" id="PF01979"/>
    </source>
</evidence>
<feature type="active site" description="Proton donor/acceptor" evidence="10">
    <location>
        <position position="284"/>
    </location>
</feature>
<dbReference type="InterPro" id="IPR006680">
    <property type="entry name" value="Amidohydro-rel"/>
</dbReference>
<keyword evidence="5 9" id="KW-0378">Hydrolase</keyword>